<gene>
    <name evidence="2" type="ORF">FBZ89_12242</name>
</gene>
<feature type="signal peptide" evidence="1">
    <location>
        <begin position="1"/>
        <end position="25"/>
    </location>
</feature>
<organism evidence="2 3">
    <name type="scientific">Nitrospirillum amazonense</name>
    <dbReference type="NCBI Taxonomy" id="28077"/>
    <lineage>
        <taxon>Bacteria</taxon>
        <taxon>Pseudomonadati</taxon>
        <taxon>Pseudomonadota</taxon>
        <taxon>Alphaproteobacteria</taxon>
        <taxon>Rhodospirillales</taxon>
        <taxon>Azospirillaceae</taxon>
        <taxon>Nitrospirillum</taxon>
    </lineage>
</organism>
<dbReference type="AlphaFoldDB" id="A0A560EU90"/>
<feature type="chain" id="PRO_5022116404" evidence="1">
    <location>
        <begin position="26"/>
        <end position="102"/>
    </location>
</feature>
<keyword evidence="1" id="KW-0732">Signal</keyword>
<evidence type="ECO:0000256" key="1">
    <source>
        <dbReference type="SAM" id="SignalP"/>
    </source>
</evidence>
<dbReference type="RefSeq" id="WP_145753112.1">
    <property type="nucleotide sequence ID" value="NZ_VITN01000022.1"/>
</dbReference>
<comment type="caution">
    <text evidence="2">The sequence shown here is derived from an EMBL/GenBank/DDBJ whole genome shotgun (WGS) entry which is preliminary data.</text>
</comment>
<proteinExistence type="predicted"/>
<dbReference type="EMBL" id="VITN01000022">
    <property type="protein sequence ID" value="TWB12941.1"/>
    <property type="molecule type" value="Genomic_DNA"/>
</dbReference>
<reference evidence="2 3" key="1">
    <citation type="submission" date="2019-06" db="EMBL/GenBank/DDBJ databases">
        <title>Genomic Encyclopedia of Type Strains, Phase IV (KMG-V): Genome sequencing to study the core and pangenomes of soil and plant-associated prokaryotes.</title>
        <authorList>
            <person name="Whitman W."/>
        </authorList>
    </citation>
    <scope>NUCLEOTIDE SEQUENCE [LARGE SCALE GENOMIC DNA]</scope>
    <source>
        <strain evidence="2 3">BR 11880</strain>
    </source>
</reference>
<dbReference type="Proteomes" id="UP000319859">
    <property type="component" value="Unassembled WGS sequence"/>
</dbReference>
<name>A0A560EU90_9PROT</name>
<accession>A0A560EU90</accession>
<protein>
    <submittedName>
        <fullName evidence="2">Uncharacterized protein</fullName>
    </submittedName>
</protein>
<sequence>MTTVRSLLTGLFLGLPFLVAPAILAAAPRPDVAAVAQVAPAPAATLAASPSGKLKVIPAHLPTRMDGGGKAGGLAVPCKATTTTIIKAHAGRSVPHQLIALN</sequence>
<evidence type="ECO:0000313" key="2">
    <source>
        <dbReference type="EMBL" id="TWB12941.1"/>
    </source>
</evidence>
<evidence type="ECO:0000313" key="3">
    <source>
        <dbReference type="Proteomes" id="UP000319859"/>
    </source>
</evidence>